<evidence type="ECO:0000256" key="3">
    <source>
        <dbReference type="ARBA" id="ARBA00022540"/>
    </source>
</evidence>
<dbReference type="GO" id="GO:0005525">
    <property type="term" value="F:GTP binding"/>
    <property type="evidence" value="ECO:0007669"/>
    <property type="project" value="UniProtKB-KW"/>
</dbReference>
<keyword evidence="4" id="KW-0547">Nucleotide-binding</keyword>
<evidence type="ECO:0000256" key="8">
    <source>
        <dbReference type="ARBA" id="ARBA00023134"/>
    </source>
</evidence>
<keyword evidence="7" id="KW-0496">Mitochondrion</keyword>
<dbReference type="InterPro" id="IPR015760">
    <property type="entry name" value="TIF_IF2"/>
</dbReference>
<dbReference type="Gene3D" id="2.40.30.10">
    <property type="entry name" value="Translation factors"/>
    <property type="match status" value="2"/>
</dbReference>
<dbReference type="InterPro" id="IPR023115">
    <property type="entry name" value="TIF_IF2_dom3"/>
</dbReference>
<protein>
    <recommendedName>
        <fullName evidence="9">Translation initiation factor IF-2, mitochondrial</fullName>
    </recommendedName>
</protein>
<feature type="compositionally biased region" description="Basic and acidic residues" evidence="10">
    <location>
        <begin position="168"/>
        <end position="182"/>
    </location>
</feature>
<feature type="region of interest" description="Disordered" evidence="10">
    <location>
        <begin position="656"/>
        <end position="677"/>
    </location>
</feature>
<comment type="caution">
    <text evidence="12">The sequence shown here is derived from an EMBL/GenBank/DDBJ whole genome shotgun (WGS) entry which is preliminary data.</text>
</comment>
<dbReference type="Proteomes" id="UP001175211">
    <property type="component" value="Unassembled WGS sequence"/>
</dbReference>
<dbReference type="RefSeq" id="XP_060330797.1">
    <property type="nucleotide sequence ID" value="XM_060473177.1"/>
</dbReference>
<reference evidence="12" key="1">
    <citation type="submission" date="2023-06" db="EMBL/GenBank/DDBJ databases">
        <authorList>
            <consortium name="Lawrence Berkeley National Laboratory"/>
            <person name="Ahrendt S."/>
            <person name="Sahu N."/>
            <person name="Indic B."/>
            <person name="Wong-Bajracharya J."/>
            <person name="Merenyi Z."/>
            <person name="Ke H.-M."/>
            <person name="Monk M."/>
            <person name="Kocsube S."/>
            <person name="Drula E."/>
            <person name="Lipzen A."/>
            <person name="Balint B."/>
            <person name="Henrissat B."/>
            <person name="Andreopoulos B."/>
            <person name="Martin F.M."/>
            <person name="Harder C.B."/>
            <person name="Rigling D."/>
            <person name="Ford K.L."/>
            <person name="Foster G.D."/>
            <person name="Pangilinan J."/>
            <person name="Papanicolaou A."/>
            <person name="Barry K."/>
            <person name="LaButti K."/>
            <person name="Viragh M."/>
            <person name="Koriabine M."/>
            <person name="Yan M."/>
            <person name="Riley R."/>
            <person name="Champramary S."/>
            <person name="Plett K.L."/>
            <person name="Tsai I.J."/>
            <person name="Slot J."/>
            <person name="Sipos G."/>
            <person name="Plett J."/>
            <person name="Nagy L.G."/>
            <person name="Grigoriev I.V."/>
        </authorList>
    </citation>
    <scope>NUCLEOTIDE SEQUENCE</scope>
    <source>
        <strain evidence="12">CCBAS 213</strain>
    </source>
</reference>
<organism evidence="12 13">
    <name type="scientific">Armillaria tabescens</name>
    <name type="common">Ringless honey mushroom</name>
    <name type="synonym">Agaricus tabescens</name>
    <dbReference type="NCBI Taxonomy" id="1929756"/>
    <lineage>
        <taxon>Eukaryota</taxon>
        <taxon>Fungi</taxon>
        <taxon>Dikarya</taxon>
        <taxon>Basidiomycota</taxon>
        <taxon>Agaricomycotina</taxon>
        <taxon>Agaricomycetes</taxon>
        <taxon>Agaricomycetidae</taxon>
        <taxon>Agaricales</taxon>
        <taxon>Marasmiineae</taxon>
        <taxon>Physalacriaceae</taxon>
        <taxon>Desarmillaria</taxon>
    </lineage>
</organism>
<gene>
    <name evidence="12" type="ORF">EV420DRAFT_1542873</name>
</gene>
<feature type="compositionally biased region" description="Polar residues" evidence="10">
    <location>
        <begin position="33"/>
        <end position="44"/>
    </location>
</feature>
<evidence type="ECO:0000256" key="7">
    <source>
        <dbReference type="ARBA" id="ARBA00023128"/>
    </source>
</evidence>
<keyword evidence="13" id="KW-1185">Reference proteome</keyword>
<dbReference type="SUPFAM" id="SSF52540">
    <property type="entry name" value="P-loop containing nucleoside triphosphate hydrolases"/>
    <property type="match status" value="1"/>
</dbReference>
<accession>A0AA39KCA2</accession>
<dbReference type="Pfam" id="PF22042">
    <property type="entry name" value="EF-G_D2"/>
    <property type="match status" value="1"/>
</dbReference>
<dbReference type="GO" id="GO:0003924">
    <property type="term" value="F:GTPase activity"/>
    <property type="evidence" value="ECO:0007669"/>
    <property type="project" value="InterPro"/>
</dbReference>
<evidence type="ECO:0000256" key="2">
    <source>
        <dbReference type="ARBA" id="ARBA00007733"/>
    </source>
</evidence>
<evidence type="ECO:0000256" key="4">
    <source>
        <dbReference type="ARBA" id="ARBA00022741"/>
    </source>
</evidence>
<evidence type="ECO:0000256" key="9">
    <source>
        <dbReference type="ARBA" id="ARBA00044200"/>
    </source>
</evidence>
<evidence type="ECO:0000313" key="12">
    <source>
        <dbReference type="EMBL" id="KAK0458527.1"/>
    </source>
</evidence>
<name>A0AA39KCA2_ARMTA</name>
<dbReference type="InterPro" id="IPR000178">
    <property type="entry name" value="TF_IF2_bacterial-like"/>
</dbReference>
<dbReference type="SUPFAM" id="SSF52156">
    <property type="entry name" value="Initiation factor IF2/eIF5b, domain 3"/>
    <property type="match status" value="1"/>
</dbReference>
<dbReference type="FunFam" id="2.40.30.10:FF:000008">
    <property type="entry name" value="Translation initiation factor IF-2"/>
    <property type="match status" value="1"/>
</dbReference>
<evidence type="ECO:0000256" key="10">
    <source>
        <dbReference type="SAM" id="MobiDB-lite"/>
    </source>
</evidence>
<dbReference type="SUPFAM" id="SSF50447">
    <property type="entry name" value="Translation proteins"/>
    <property type="match status" value="2"/>
</dbReference>
<dbReference type="InterPro" id="IPR036925">
    <property type="entry name" value="TIF_IF2_dom3_sf"/>
</dbReference>
<dbReference type="GeneID" id="85356725"/>
<dbReference type="InterPro" id="IPR000795">
    <property type="entry name" value="T_Tr_GTP-bd_dom"/>
</dbReference>
<feature type="domain" description="Tr-type G" evidence="11">
    <location>
        <begin position="365"/>
        <end position="538"/>
    </location>
</feature>
<feature type="region of interest" description="Disordered" evidence="10">
    <location>
        <begin position="156"/>
        <end position="240"/>
    </location>
</feature>
<dbReference type="PANTHER" id="PTHR43381">
    <property type="entry name" value="TRANSLATION INITIATION FACTOR IF-2-RELATED"/>
    <property type="match status" value="1"/>
</dbReference>
<dbReference type="PANTHER" id="PTHR43381:SF20">
    <property type="entry name" value="TRANSLATION INITIATION FACTOR IF-2, MITOCHONDRIAL"/>
    <property type="match status" value="1"/>
</dbReference>
<dbReference type="Pfam" id="PF00009">
    <property type="entry name" value="GTP_EFTU"/>
    <property type="match status" value="1"/>
</dbReference>
<sequence>MHCRRHAWPSVCRKCVQTRQSSTAAKLKDTKWDTASSPRSSTSPLMRKWAPRDPSNISLPSTASTSPRSSSLGASKWTRPPQPPPTSGYVRGGVRTPESAGRTTPTQTVDWMRRIPSRPSESATVQPTIQPTIIPVRTDVKPLSTIGQRQRDLGRGIERGLAPHQLPKKPEAVPDSRRRDSPQSRPPAAVSKAKVETRSDEAVLEEEEDASEVRYEPEADEGASLRDQERWRSKHQRHGERGSILKTMGYVRPTTIEQRSTSEVKTVKKRPRKAIVEKHVSPDIYIPTMISVGSLSQLLDVRLTTLQRAMRRAGMEDQMSYDHVLTADYAVLLTEEFGRNPIVDDELAFNLYQVPPHPDPSSLPIRPPVVTIMGHVDHGKTTLLDTLRSTSVAKGEAGGITQHIGAFSVPVPGTKDTITFLDTPGHAAFSAMRARGARVTDIVVLVVAADDGIMPQTKEVIGLIQKEKGNIPVVVAINKIDKPGADVEAVQKALLAADVQLEEFGGDVPSVEVSGLTGKGLPTLVETLSAMAEMQELRAEQDGPVHGYVLESQVQKGLGAVATVLVLRGCLKPGAHILAGLSQSKVRVMSDSTGKVVKAAYPGMAVTVSGWKTLPNAGDEVLQGSESDVKKALANRVRQAEIEASLKDVEAINKARREERERREEEEAAAEAEEAGTRAKTYVSGSAEAVVGAIHGIGNDVAISRVISSSVGDVSESDIMMAKAAGGIPSHFQPLVCCLAFLILVPPIEAIAIQNQVPICSSGIIYRLVDDITARVVDLLPKIYETRVTGEATVLQLFDISLKGGVTRKVAGSRVISGLVEKNKTAKVVRSGKVIHEGPFNIFCDIRAIAHVLLGTVDTMRIMKKEVTEIRKGTECGLGLAGYSDLLPGDTDYRRTETIEKPGVL</sequence>
<evidence type="ECO:0000313" key="13">
    <source>
        <dbReference type="Proteomes" id="UP001175211"/>
    </source>
</evidence>
<dbReference type="NCBIfam" id="TIGR00487">
    <property type="entry name" value="IF-2"/>
    <property type="match status" value="1"/>
</dbReference>
<evidence type="ECO:0000256" key="5">
    <source>
        <dbReference type="ARBA" id="ARBA00022917"/>
    </source>
</evidence>
<dbReference type="Pfam" id="PF11987">
    <property type="entry name" value="IF-2"/>
    <property type="match status" value="1"/>
</dbReference>
<keyword evidence="5" id="KW-0648">Protein biosynthesis</keyword>
<dbReference type="FunFam" id="3.40.50.300:FF:000019">
    <property type="entry name" value="Translation initiation factor IF-2"/>
    <property type="match status" value="1"/>
</dbReference>
<feature type="compositionally biased region" description="Basic and acidic residues" evidence="10">
    <location>
        <begin position="211"/>
        <end position="231"/>
    </location>
</feature>
<keyword evidence="6" id="KW-0809">Transit peptide</keyword>
<evidence type="ECO:0000256" key="6">
    <source>
        <dbReference type="ARBA" id="ARBA00022946"/>
    </source>
</evidence>
<dbReference type="CDD" id="cd03692">
    <property type="entry name" value="mtIF2_IVc"/>
    <property type="match status" value="1"/>
</dbReference>
<feature type="compositionally biased region" description="Low complexity" evidence="10">
    <location>
        <begin position="58"/>
        <end position="75"/>
    </location>
</feature>
<keyword evidence="8" id="KW-0342">GTP-binding</keyword>
<dbReference type="GO" id="GO:0005739">
    <property type="term" value="C:mitochondrion"/>
    <property type="evidence" value="ECO:0007669"/>
    <property type="project" value="UniProtKB-SubCell"/>
</dbReference>
<dbReference type="NCBIfam" id="TIGR00231">
    <property type="entry name" value="small_GTP"/>
    <property type="match status" value="1"/>
</dbReference>
<evidence type="ECO:0000259" key="11">
    <source>
        <dbReference type="PROSITE" id="PS51722"/>
    </source>
</evidence>
<comment type="similarity">
    <text evidence="2">Belongs to the TRAFAC class translation factor GTPase superfamily. Classic translation factor GTPase family. IF-2 subfamily.</text>
</comment>
<dbReference type="InterPro" id="IPR053905">
    <property type="entry name" value="EF-G-like_DII"/>
</dbReference>
<dbReference type="EMBL" id="JAUEPS010000017">
    <property type="protein sequence ID" value="KAK0458527.1"/>
    <property type="molecule type" value="Genomic_DNA"/>
</dbReference>
<dbReference type="PROSITE" id="PS51722">
    <property type="entry name" value="G_TR_2"/>
    <property type="match status" value="1"/>
</dbReference>
<dbReference type="CDD" id="cd01887">
    <property type="entry name" value="IF2_eIF5B"/>
    <property type="match status" value="1"/>
</dbReference>
<dbReference type="Gene3D" id="3.40.50.10050">
    <property type="entry name" value="Translation initiation factor IF- 2, domain 3"/>
    <property type="match status" value="1"/>
</dbReference>
<dbReference type="InterPro" id="IPR005225">
    <property type="entry name" value="Small_GTP-bd"/>
</dbReference>
<dbReference type="InterPro" id="IPR009000">
    <property type="entry name" value="Transl_B-barrel_sf"/>
</dbReference>
<dbReference type="GO" id="GO:0003743">
    <property type="term" value="F:translation initiation factor activity"/>
    <property type="evidence" value="ECO:0007669"/>
    <property type="project" value="UniProtKB-KW"/>
</dbReference>
<dbReference type="InterPro" id="IPR027417">
    <property type="entry name" value="P-loop_NTPase"/>
</dbReference>
<feature type="compositionally biased region" description="Basic and acidic residues" evidence="10">
    <location>
        <begin position="656"/>
        <end position="665"/>
    </location>
</feature>
<dbReference type="AlphaFoldDB" id="A0AA39KCA2"/>
<keyword evidence="3 12" id="KW-0396">Initiation factor</keyword>
<dbReference type="Gene3D" id="3.40.50.300">
    <property type="entry name" value="P-loop containing nucleotide triphosphate hydrolases"/>
    <property type="match status" value="1"/>
</dbReference>
<proteinExistence type="inferred from homology"/>
<comment type="subcellular location">
    <subcellularLocation>
        <location evidence="1">Mitochondrion</location>
    </subcellularLocation>
</comment>
<evidence type="ECO:0000256" key="1">
    <source>
        <dbReference type="ARBA" id="ARBA00004173"/>
    </source>
</evidence>
<feature type="region of interest" description="Disordered" evidence="10">
    <location>
        <begin position="17"/>
        <end position="127"/>
    </location>
</feature>